<organism evidence="8 9">
    <name type="scientific">Desulfofundulus kuznetsovii (strain DSM 6115 / VKM B-1805 / 17)</name>
    <name type="common">Desulfotomaculum kuznetsovii</name>
    <dbReference type="NCBI Taxonomy" id="760568"/>
    <lineage>
        <taxon>Bacteria</taxon>
        <taxon>Bacillati</taxon>
        <taxon>Bacillota</taxon>
        <taxon>Clostridia</taxon>
        <taxon>Eubacteriales</taxon>
        <taxon>Peptococcaceae</taxon>
        <taxon>Desulfofundulus</taxon>
    </lineage>
</organism>
<dbReference type="EC" id="3.1.26.-" evidence="6"/>
<protein>
    <recommendedName>
        <fullName evidence="6">Mini-ribonuclease 3</fullName>
        <shortName evidence="6">Mini-3</shortName>
        <shortName evidence="6">Mini-RNase 3</shortName>
        <ecNumber evidence="6">3.1.26.-</ecNumber>
    </recommendedName>
    <alternativeName>
        <fullName evidence="6">Mini-RNase III</fullName>
        <shortName evidence="6">Mini-III</shortName>
    </alternativeName>
</protein>
<keyword evidence="6" id="KW-0699">rRNA-binding</keyword>
<keyword evidence="3 6" id="KW-0540">Nuclease</keyword>
<dbReference type="InterPro" id="IPR036389">
    <property type="entry name" value="RNase_III_sf"/>
</dbReference>
<dbReference type="PANTHER" id="PTHR34276:SF1">
    <property type="entry name" value="MINI-RIBONUCLEASE 3"/>
    <property type="match status" value="1"/>
</dbReference>
<evidence type="ECO:0000256" key="4">
    <source>
        <dbReference type="ARBA" id="ARBA00022759"/>
    </source>
</evidence>
<dbReference type="RefSeq" id="WP_013824144.1">
    <property type="nucleotide sequence ID" value="NC_015573.1"/>
</dbReference>
<keyword evidence="2 6" id="KW-0698">rRNA processing</keyword>
<dbReference type="Gene3D" id="1.10.1520.10">
    <property type="entry name" value="Ribonuclease III domain"/>
    <property type="match status" value="1"/>
</dbReference>
<dbReference type="Proteomes" id="UP000009229">
    <property type="component" value="Chromosome"/>
</dbReference>
<comment type="function">
    <text evidence="6">Involved in correct processing of both the 5' and 3' ends of 23S rRNA precursor. Processes 30S rRNA precursor transcript even in absence of ribonuclease 3 (Rnc); Rnc processes 30S rRNA into smaller rRNA precursors.</text>
</comment>
<sequence length="143" mass="15770">MRGPFAVTMSLPGEIIPNAEQLPSLVLAYIGDAVYELAIRQYLVARGVTSVNQLHQETIKYVRADTQARVMHALKEQLTEGEAAVARRGRNARSGHPPRGSDVISYRYSTGLESLIGYLYLSGQSERLGEILALARQVVEKDD</sequence>
<gene>
    <name evidence="6" type="primary">mrnC</name>
    <name evidence="8" type="ordered locus">Desku_3141</name>
</gene>
<dbReference type="CDD" id="cd00593">
    <property type="entry name" value="RIBOc"/>
    <property type="match status" value="1"/>
</dbReference>
<dbReference type="GO" id="GO:0006364">
    <property type="term" value="P:rRNA processing"/>
    <property type="evidence" value="ECO:0007669"/>
    <property type="project" value="UniProtKB-UniRule"/>
</dbReference>
<evidence type="ECO:0000256" key="1">
    <source>
        <dbReference type="ARBA" id="ARBA00022517"/>
    </source>
</evidence>
<dbReference type="GO" id="GO:0005737">
    <property type="term" value="C:cytoplasm"/>
    <property type="evidence" value="ECO:0007669"/>
    <property type="project" value="UniProtKB-SubCell"/>
</dbReference>
<evidence type="ECO:0000256" key="5">
    <source>
        <dbReference type="ARBA" id="ARBA00022801"/>
    </source>
</evidence>
<comment type="cofactor">
    <cofactor evidence="6">
        <name>Mg(2+)</name>
        <dbReference type="ChEBI" id="CHEBI:18420"/>
    </cofactor>
</comment>
<feature type="active site" evidence="6">
    <location>
        <position position="32"/>
    </location>
</feature>
<proteinExistence type="inferred from homology"/>
<evidence type="ECO:0000313" key="9">
    <source>
        <dbReference type="Proteomes" id="UP000009229"/>
    </source>
</evidence>
<keyword evidence="4 6" id="KW-0255">Endonuclease</keyword>
<dbReference type="SUPFAM" id="SSF69065">
    <property type="entry name" value="RNase III domain-like"/>
    <property type="match status" value="1"/>
</dbReference>
<evidence type="ECO:0000256" key="2">
    <source>
        <dbReference type="ARBA" id="ARBA00022552"/>
    </source>
</evidence>
<dbReference type="PIRSF" id="PIRSF005520">
    <property type="entry name" value="UCP005520"/>
    <property type="match status" value="1"/>
</dbReference>
<dbReference type="GO" id="GO:0019843">
    <property type="term" value="F:rRNA binding"/>
    <property type="evidence" value="ECO:0007669"/>
    <property type="project" value="UniProtKB-UniRule"/>
</dbReference>
<keyword evidence="6" id="KW-0963">Cytoplasm</keyword>
<keyword evidence="5 6" id="KW-0378">Hydrolase</keyword>
<keyword evidence="9" id="KW-1185">Reference proteome</keyword>
<dbReference type="Pfam" id="PF00636">
    <property type="entry name" value="Ribonuclease_3"/>
    <property type="match status" value="1"/>
</dbReference>
<dbReference type="HAMAP" id="MF_01468">
    <property type="entry name" value="RNase_Mini_III"/>
    <property type="match status" value="1"/>
</dbReference>
<keyword evidence="6" id="KW-0694">RNA-binding</keyword>
<evidence type="ECO:0000256" key="6">
    <source>
        <dbReference type="HAMAP-Rule" id="MF_01468"/>
    </source>
</evidence>
<dbReference type="KEGG" id="dku:Desku_3141"/>
<dbReference type="InterPro" id="IPR008226">
    <property type="entry name" value="Mini3_fam"/>
</dbReference>
<keyword evidence="1 6" id="KW-0690">Ribosome biogenesis</keyword>
<keyword evidence="6" id="KW-0460">Magnesium</keyword>
<reference evidence="9" key="1">
    <citation type="submission" date="2011-05" db="EMBL/GenBank/DDBJ databases">
        <title>Complete sequence of Desulfotomaculum kuznetsovii DSM 6115.</title>
        <authorList>
            <person name="Lucas S."/>
            <person name="Han J."/>
            <person name="Lapidus A."/>
            <person name="Cheng J.-F."/>
            <person name="Goodwin L."/>
            <person name="Pitluck S."/>
            <person name="Peters L."/>
            <person name="Mikhailova N."/>
            <person name="Lu M."/>
            <person name="Saunders E."/>
            <person name="Han C."/>
            <person name="Tapia R."/>
            <person name="Land M."/>
            <person name="Hauser L."/>
            <person name="Kyrpides N."/>
            <person name="Ivanova N."/>
            <person name="Pagani I."/>
            <person name="Nazina T."/>
            <person name="Ivanova A."/>
            <person name="Parshina S."/>
            <person name="Kuever J."/>
            <person name="Muyzer G."/>
            <person name="Plugge C."/>
            <person name="Stams A."/>
            <person name="Woyke T."/>
        </authorList>
    </citation>
    <scope>NUCLEOTIDE SEQUENCE [LARGE SCALE GENOMIC DNA]</scope>
    <source>
        <strain evidence="9">DSM 6115 / VKM B-1805 / 17</strain>
    </source>
</reference>
<evidence type="ECO:0000259" key="7">
    <source>
        <dbReference type="SMART" id="SM00535"/>
    </source>
</evidence>
<feature type="domain" description="RNase III" evidence="7">
    <location>
        <begin position="14"/>
        <end position="139"/>
    </location>
</feature>
<evidence type="ECO:0000313" key="8">
    <source>
        <dbReference type="EMBL" id="AEG16635.1"/>
    </source>
</evidence>
<dbReference type="PANTHER" id="PTHR34276">
    <property type="entry name" value="MINI-RIBONUCLEASE 3"/>
    <property type="match status" value="1"/>
</dbReference>
<dbReference type="AlphaFoldDB" id="A0AAU8PF50"/>
<name>A0AAU8PF50_DESK7</name>
<accession>A0AAU8PF50</accession>
<comment type="subunit">
    <text evidence="6">Homodimer.</text>
</comment>
<comment type="similarity">
    <text evidence="6">Belongs to the MrnC RNase family.</text>
</comment>
<dbReference type="SMART" id="SM00535">
    <property type="entry name" value="RIBOc"/>
    <property type="match status" value="1"/>
</dbReference>
<dbReference type="InterPro" id="IPR000999">
    <property type="entry name" value="RNase_III_dom"/>
</dbReference>
<dbReference type="EMBL" id="CP002770">
    <property type="protein sequence ID" value="AEG16635.1"/>
    <property type="molecule type" value="Genomic_DNA"/>
</dbReference>
<evidence type="ECO:0000256" key="3">
    <source>
        <dbReference type="ARBA" id="ARBA00022722"/>
    </source>
</evidence>
<comment type="subcellular location">
    <subcellularLocation>
        <location evidence="6">Cytoplasm</location>
    </subcellularLocation>
</comment>
<dbReference type="GO" id="GO:0004525">
    <property type="term" value="F:ribonuclease III activity"/>
    <property type="evidence" value="ECO:0007669"/>
    <property type="project" value="InterPro"/>
</dbReference>